<sequence length="164" mass="16566">MTDTLLDAPARVSQHALRHRAGGTDSRSGAPMRDRLTIATLMGVASRHASRREVAFEDAAAEVRHAAGGRPDLLGEAAGVFVAMGRADAAAWYANAAAHLCIAADGDPEVARGQVDAVAARLSAPRRGVAGGPPVPDQVGRPGGGAMSAVRVGSGTRAGAVSRT</sequence>
<dbReference type="AlphaFoldDB" id="A0A1R1L8F9"/>
<feature type="region of interest" description="Disordered" evidence="1">
    <location>
        <begin position="127"/>
        <end position="164"/>
    </location>
</feature>
<gene>
    <name evidence="2" type="ORF">BKD30_10570</name>
</gene>
<feature type="region of interest" description="Disordered" evidence="1">
    <location>
        <begin position="1"/>
        <end position="31"/>
    </location>
</feature>
<proteinExistence type="predicted"/>
<dbReference type="RefSeq" id="WP_076704521.1">
    <property type="nucleotide sequence ID" value="NZ_MRDE01000068.1"/>
</dbReference>
<comment type="caution">
    <text evidence="2">The sequence shown here is derived from an EMBL/GenBank/DDBJ whole genome shotgun (WGS) entry which is preliminary data.</text>
</comment>
<evidence type="ECO:0000256" key="1">
    <source>
        <dbReference type="SAM" id="MobiDB-lite"/>
    </source>
</evidence>
<keyword evidence="3" id="KW-1185">Reference proteome</keyword>
<dbReference type="EMBL" id="MRDE01000068">
    <property type="protein sequence ID" value="OMH23815.1"/>
    <property type="molecule type" value="Genomic_DNA"/>
</dbReference>
<name>A0A1R1L8F9_9MICC</name>
<evidence type="ECO:0000313" key="2">
    <source>
        <dbReference type="EMBL" id="OMH23815.1"/>
    </source>
</evidence>
<dbReference type="Proteomes" id="UP000187085">
    <property type="component" value="Unassembled WGS sequence"/>
</dbReference>
<evidence type="ECO:0000313" key="3">
    <source>
        <dbReference type="Proteomes" id="UP000187085"/>
    </source>
</evidence>
<dbReference type="OrthoDB" id="9885721at2"/>
<reference evidence="2 3" key="1">
    <citation type="submission" date="2016-12" db="EMBL/GenBank/DDBJ databases">
        <title>Draft genome of Tersicoccus phoenicis 1P05MA.</title>
        <authorList>
            <person name="Nakajima Y."/>
            <person name="Yoshizawa S."/>
            <person name="Nakamura K."/>
            <person name="Ogura Y."/>
            <person name="Hayashi T."/>
            <person name="Kogure K."/>
        </authorList>
    </citation>
    <scope>NUCLEOTIDE SEQUENCE [LARGE SCALE GENOMIC DNA]</scope>
    <source>
        <strain evidence="2 3">1p05MA</strain>
    </source>
</reference>
<accession>A0A1R1L8F9</accession>
<protein>
    <submittedName>
        <fullName evidence="2">Uncharacterized protein</fullName>
    </submittedName>
</protein>
<organism evidence="2 3">
    <name type="scientific">Tersicoccus phoenicis</name>
    <dbReference type="NCBI Taxonomy" id="554083"/>
    <lineage>
        <taxon>Bacteria</taxon>
        <taxon>Bacillati</taxon>
        <taxon>Actinomycetota</taxon>
        <taxon>Actinomycetes</taxon>
        <taxon>Micrococcales</taxon>
        <taxon>Micrococcaceae</taxon>
        <taxon>Tersicoccus</taxon>
    </lineage>
</organism>